<gene>
    <name evidence="1" type="ORF">EIO64_07650</name>
    <name evidence="2" type="ORF">EIO64_16945</name>
</gene>
<dbReference type="RefSeq" id="WP_136891122.1">
    <property type="nucleotide sequence ID" value="NZ_CP034413.3"/>
</dbReference>
<proteinExistence type="predicted"/>
<dbReference type="EMBL" id="CP034413">
    <property type="protein sequence ID" value="QCI60683.1"/>
    <property type="molecule type" value="Genomic_DNA"/>
</dbReference>
<reference evidence="2" key="2">
    <citation type="journal article" date="2020" name="Int. J. Syst. Evol. Microbiol.">
        <title>Dysosmobacter welbionis gen. nov., sp. nov., isolated from human faeces and emended description of the genus Oscillibacter.</title>
        <authorList>
            <person name="Le Roy T."/>
            <person name="Van der Smissen P."/>
            <person name="Paquot A."/>
            <person name="Delzenne N."/>
            <person name="Muccioli G.G."/>
            <person name="Collet J.F."/>
            <person name="Cani P.D."/>
        </authorList>
    </citation>
    <scope>NUCLEOTIDE SEQUENCE</scope>
    <source>
        <strain evidence="2">J115</strain>
    </source>
</reference>
<dbReference type="KEGG" id="obj:EIO64_16945"/>
<dbReference type="EMBL" id="CP034413">
    <property type="protein sequence ID" value="QCI59108.1"/>
    <property type="molecule type" value="Genomic_DNA"/>
</dbReference>
<protein>
    <submittedName>
        <fullName evidence="2">Uncharacterized protein</fullName>
    </submittedName>
</protein>
<accession>A0A4D7AT97</accession>
<evidence type="ECO:0000313" key="1">
    <source>
        <dbReference type="EMBL" id="QCI59108.1"/>
    </source>
</evidence>
<reference evidence="2" key="3">
    <citation type="submission" date="2021-06" db="EMBL/GenBank/DDBJ databases">
        <authorList>
            <person name="Le Roy T."/>
            <person name="Van der Smissen P."/>
            <person name="Delzenne N."/>
            <person name="Muccioli G."/>
            <person name="Collet J.F."/>
            <person name="Cani P.D."/>
        </authorList>
    </citation>
    <scope>NUCLEOTIDE SEQUENCE</scope>
    <source>
        <strain evidence="2">J115</strain>
    </source>
</reference>
<name>A0A4D7AT97_9FIRM</name>
<sequence>MKEYIERAEALDICQKEYEDRLRMADYCGDTVAWNIGGAIKGIPAADVAPVRHGRWNPEIHHTYIPVEYDQNGDPILHEYTSFRCSLCGREELKEEPYCHCGARMGKEADHEVSE</sequence>
<reference evidence="3" key="1">
    <citation type="submission" date="2018-12" db="EMBL/GenBank/DDBJ databases">
        <title>Dusodibacter welbiota gen. nov., sp. nov., isolated from human faeces and emended description of the Oscillibacter genus.</title>
        <authorList>
            <person name="Le Roy T."/>
            <person name="Van der Smissen P."/>
            <person name="Delzenne N."/>
            <person name="Muccioli G."/>
            <person name="Collet J.F."/>
            <person name="Cani P.D."/>
        </authorList>
    </citation>
    <scope>NUCLEOTIDE SEQUENCE [LARGE SCALE GENOMIC DNA]</scope>
    <source>
        <strain evidence="3">J115</strain>
    </source>
</reference>
<keyword evidence="3" id="KW-1185">Reference proteome</keyword>
<evidence type="ECO:0000313" key="3">
    <source>
        <dbReference type="Proteomes" id="UP000298642"/>
    </source>
</evidence>
<dbReference type="Proteomes" id="UP000298642">
    <property type="component" value="Chromosome"/>
</dbReference>
<organism evidence="2 3">
    <name type="scientific">Dysosmobacter welbionis</name>
    <dbReference type="NCBI Taxonomy" id="2093857"/>
    <lineage>
        <taxon>Bacteria</taxon>
        <taxon>Bacillati</taxon>
        <taxon>Bacillota</taxon>
        <taxon>Clostridia</taxon>
        <taxon>Eubacteriales</taxon>
        <taxon>Oscillospiraceae</taxon>
        <taxon>Dysosmobacter</taxon>
    </lineage>
</organism>
<dbReference type="AlphaFoldDB" id="A0A4D7AT97"/>
<evidence type="ECO:0000313" key="2">
    <source>
        <dbReference type="EMBL" id="QCI60683.1"/>
    </source>
</evidence>
<dbReference type="KEGG" id="obj:EIO64_07650"/>